<evidence type="ECO:0000313" key="2">
    <source>
        <dbReference type="EMBL" id="AOZ46123.1"/>
    </source>
</evidence>
<accession>A0AAC8YDL3</accession>
<dbReference type="EMBL" id="CP015970">
    <property type="protein sequence ID" value="AOZ46123.1"/>
    <property type="molecule type" value="Genomic_DNA"/>
</dbReference>
<evidence type="ECO:0000313" key="1">
    <source>
        <dbReference type="EMBL" id="AMS04634.1"/>
    </source>
</evidence>
<evidence type="ECO:0008006" key="5">
    <source>
        <dbReference type="Google" id="ProtNLM"/>
    </source>
</evidence>
<dbReference type="Proteomes" id="UP000075221">
    <property type="component" value="Chromosome"/>
</dbReference>
<dbReference type="EMBL" id="CP014352">
    <property type="protein sequence ID" value="AMS04634.1"/>
    <property type="molecule type" value="Genomic_DNA"/>
</dbReference>
<sequence length="278" mass="31459">MTKTRPPRFQRKNHGTSHSYTLDGQLVPGVTTICGILDKPALVTWAARETAAYADDNWARLSEMRSADRIAALEKARFQTNRKATTKGSRIHSMAEQLAHGREVSVPAEIRPQVEAVARFLDQWEWETVVTESPVANTSYRYAGTADAVLHNDRFGNVLLDWKTGKGIYDEVALQLSAYKHCDLRLEEQTTIGPRGGKKTTWTETTVPDIDQCMVAHVHEESIELHPVETGDDIYATFLYLNELYNTWVKRTSWKFRDAPEFAPTIGDPIWPETEAPE</sequence>
<dbReference type="RefSeq" id="WP_062819050.1">
    <property type="nucleotide sequence ID" value="NZ_CP014352.1"/>
</dbReference>
<dbReference type="InterPro" id="IPR011604">
    <property type="entry name" value="PDDEXK-like_dom_sf"/>
</dbReference>
<reference evidence="1 3" key="2">
    <citation type="submission" date="2016-02" db="EMBL/GenBank/DDBJ databases">
        <title>Complete Genome Sequence of Propionibacterium acidipropionici ATCC 55737.</title>
        <authorList>
            <person name="Luna Flores C.H."/>
            <person name="Nielsen L.K."/>
            <person name="Marcellin E."/>
        </authorList>
    </citation>
    <scope>NUCLEOTIDE SEQUENCE [LARGE SCALE GENOMIC DNA]</scope>
    <source>
        <strain evidence="1 3">ATCC 55737</strain>
    </source>
</reference>
<gene>
    <name evidence="2" type="ORF">A8L58_04675</name>
    <name evidence="1" type="ORF">AXH35_03210</name>
</gene>
<name>A0AAC8YDL3_9ACTN</name>
<dbReference type="Proteomes" id="UP000178666">
    <property type="component" value="Chromosome"/>
</dbReference>
<protein>
    <recommendedName>
        <fullName evidence="5">PD-(D/E)XK endonuclease-like domain-containing protein</fullName>
    </recommendedName>
</protein>
<keyword evidence="4" id="KW-1185">Reference proteome</keyword>
<organism evidence="1 3">
    <name type="scientific">Acidipropionibacterium acidipropionici</name>
    <dbReference type="NCBI Taxonomy" id="1748"/>
    <lineage>
        <taxon>Bacteria</taxon>
        <taxon>Bacillati</taxon>
        <taxon>Actinomycetota</taxon>
        <taxon>Actinomycetes</taxon>
        <taxon>Propionibacteriales</taxon>
        <taxon>Propionibacteriaceae</taxon>
        <taxon>Acidipropionibacterium</taxon>
    </lineage>
</organism>
<reference evidence="2 4" key="1">
    <citation type="journal article" date="2016" name="Plant Dis.">
        <title>Improved production of propionic acid using genome shuffling.</title>
        <authorList>
            <person name="Luna-Flores C.H."/>
            <person name="Palfreyman R.W."/>
            <person name="Kromer J.O."/>
            <person name="Nielsen L.K."/>
            <person name="Marcellin E."/>
        </authorList>
    </citation>
    <scope>NUCLEOTIDE SEQUENCE [LARGE SCALE GENOMIC DNA]</scope>
    <source>
        <strain evidence="2 4">F3E8</strain>
    </source>
</reference>
<evidence type="ECO:0000313" key="3">
    <source>
        <dbReference type="Proteomes" id="UP000075221"/>
    </source>
</evidence>
<evidence type="ECO:0000313" key="4">
    <source>
        <dbReference type="Proteomes" id="UP000178666"/>
    </source>
</evidence>
<dbReference type="Gene3D" id="3.90.320.10">
    <property type="match status" value="1"/>
</dbReference>
<dbReference type="AlphaFoldDB" id="A0AAC8YDL3"/>
<proteinExistence type="predicted"/>